<dbReference type="EMBL" id="JAQIZT010000004">
    <property type="protein sequence ID" value="KAJ7001825.1"/>
    <property type="molecule type" value="Genomic_DNA"/>
</dbReference>
<organism evidence="1 2">
    <name type="scientific">Populus alba x Populus x berolinensis</name>
    <dbReference type="NCBI Taxonomy" id="444605"/>
    <lineage>
        <taxon>Eukaryota</taxon>
        <taxon>Viridiplantae</taxon>
        <taxon>Streptophyta</taxon>
        <taxon>Embryophyta</taxon>
        <taxon>Tracheophyta</taxon>
        <taxon>Spermatophyta</taxon>
        <taxon>Magnoliopsida</taxon>
        <taxon>eudicotyledons</taxon>
        <taxon>Gunneridae</taxon>
        <taxon>Pentapetalae</taxon>
        <taxon>rosids</taxon>
        <taxon>fabids</taxon>
        <taxon>Malpighiales</taxon>
        <taxon>Salicaceae</taxon>
        <taxon>Saliceae</taxon>
        <taxon>Populus</taxon>
    </lineage>
</organism>
<name>A0AAD6R4X7_9ROSI</name>
<gene>
    <name evidence="1" type="ORF">NC653_012044</name>
</gene>
<evidence type="ECO:0000313" key="2">
    <source>
        <dbReference type="Proteomes" id="UP001164929"/>
    </source>
</evidence>
<sequence length="69" mass="7740">MHEMHLVTIVRLKVGDSLELLLFRVWSGDGDSINSLRGRYMNSSNVFLKQSVRLEGGTLLASFLEADIC</sequence>
<protein>
    <submittedName>
        <fullName evidence="1">Uncharacterized protein</fullName>
    </submittedName>
</protein>
<accession>A0AAD6R4X7</accession>
<proteinExistence type="predicted"/>
<keyword evidence="2" id="KW-1185">Reference proteome</keyword>
<reference evidence="1 2" key="1">
    <citation type="journal article" date="2023" name="Mol. Ecol. Resour.">
        <title>Chromosome-level genome assembly of a triploid poplar Populus alba 'Berolinensis'.</title>
        <authorList>
            <person name="Chen S."/>
            <person name="Yu Y."/>
            <person name="Wang X."/>
            <person name="Wang S."/>
            <person name="Zhang T."/>
            <person name="Zhou Y."/>
            <person name="He R."/>
            <person name="Meng N."/>
            <person name="Wang Y."/>
            <person name="Liu W."/>
            <person name="Liu Z."/>
            <person name="Liu J."/>
            <person name="Guo Q."/>
            <person name="Huang H."/>
            <person name="Sederoff R.R."/>
            <person name="Wang G."/>
            <person name="Qu G."/>
            <person name="Chen S."/>
        </authorList>
    </citation>
    <scope>NUCLEOTIDE SEQUENCE [LARGE SCALE GENOMIC DNA]</scope>
    <source>
        <strain evidence="1">SC-2020</strain>
    </source>
</reference>
<dbReference type="Proteomes" id="UP001164929">
    <property type="component" value="Chromosome 4"/>
</dbReference>
<dbReference type="AlphaFoldDB" id="A0AAD6R4X7"/>
<comment type="caution">
    <text evidence="1">The sequence shown here is derived from an EMBL/GenBank/DDBJ whole genome shotgun (WGS) entry which is preliminary data.</text>
</comment>
<evidence type="ECO:0000313" key="1">
    <source>
        <dbReference type="EMBL" id="KAJ7001825.1"/>
    </source>
</evidence>